<dbReference type="GO" id="GO:0016020">
    <property type="term" value="C:membrane"/>
    <property type="evidence" value="ECO:0007669"/>
    <property type="project" value="UniProtKB-SubCell"/>
</dbReference>
<keyword evidence="3" id="KW-0813">Transport</keyword>
<keyword evidence="6 11" id="KW-1133">Transmembrane helix</keyword>
<keyword evidence="4 11" id="KW-0812">Transmembrane</keyword>
<dbReference type="InterPro" id="IPR053956">
    <property type="entry name" value="NPC1_MLD"/>
</dbReference>
<feature type="transmembrane region" description="Helical" evidence="11">
    <location>
        <begin position="256"/>
        <end position="278"/>
    </location>
</feature>
<keyword evidence="5 12" id="KW-0732">Signal</keyword>
<evidence type="ECO:0000259" key="13">
    <source>
        <dbReference type="PROSITE" id="PS50156"/>
    </source>
</evidence>
<evidence type="ECO:0000256" key="11">
    <source>
        <dbReference type="SAM" id="Phobius"/>
    </source>
</evidence>
<dbReference type="OrthoDB" id="6510177at2759"/>
<keyword evidence="10" id="KW-0325">Glycoprotein</keyword>
<evidence type="ECO:0000313" key="15">
    <source>
        <dbReference type="Proteomes" id="UP000196158"/>
    </source>
</evidence>
<evidence type="ECO:0000256" key="7">
    <source>
        <dbReference type="ARBA" id="ARBA00023055"/>
    </source>
</evidence>
<evidence type="ECO:0000313" key="14">
    <source>
        <dbReference type="EMBL" id="SMN18975.1"/>
    </source>
</evidence>
<feature type="chain" id="PRO_5012778725" evidence="12">
    <location>
        <begin position="19"/>
        <end position="1211"/>
    </location>
</feature>
<gene>
    <name evidence="14" type="ORF">KASA_0P01012G</name>
</gene>
<dbReference type="Pfam" id="PF12349">
    <property type="entry name" value="Sterol-sensing"/>
    <property type="match status" value="1"/>
</dbReference>
<dbReference type="Pfam" id="PF22314">
    <property type="entry name" value="NPC1_MLD"/>
    <property type="match status" value="1"/>
</dbReference>
<proteinExistence type="inferred from homology"/>
<dbReference type="GO" id="GO:0015918">
    <property type="term" value="P:sterol transport"/>
    <property type="evidence" value="ECO:0007669"/>
    <property type="project" value="TreeGrafter"/>
</dbReference>
<feature type="transmembrane region" description="Helical" evidence="11">
    <location>
        <begin position="565"/>
        <end position="584"/>
    </location>
</feature>
<feature type="transmembrane region" description="Helical" evidence="11">
    <location>
        <begin position="775"/>
        <end position="796"/>
    </location>
</feature>
<feature type="transmembrane region" description="Helical" evidence="11">
    <location>
        <begin position="596"/>
        <end position="620"/>
    </location>
</feature>
<evidence type="ECO:0000256" key="6">
    <source>
        <dbReference type="ARBA" id="ARBA00022989"/>
    </source>
</evidence>
<feature type="transmembrane region" description="Helical" evidence="11">
    <location>
        <begin position="626"/>
        <end position="646"/>
    </location>
</feature>
<evidence type="ECO:0000256" key="5">
    <source>
        <dbReference type="ARBA" id="ARBA00022729"/>
    </source>
</evidence>
<feature type="transmembrane region" description="Helical" evidence="11">
    <location>
        <begin position="1129"/>
        <end position="1156"/>
    </location>
</feature>
<evidence type="ECO:0000256" key="2">
    <source>
        <dbReference type="ARBA" id="ARBA00005585"/>
    </source>
</evidence>
<dbReference type="EMBL" id="FXLY01000003">
    <property type="protein sequence ID" value="SMN18975.1"/>
    <property type="molecule type" value="Genomic_DNA"/>
</dbReference>
<dbReference type="PROSITE" id="PS50156">
    <property type="entry name" value="SSD"/>
    <property type="match status" value="1"/>
</dbReference>
<comment type="subcellular location">
    <subcellularLocation>
        <location evidence="1">Membrane</location>
        <topology evidence="1">Multi-pass membrane protein</topology>
    </subcellularLocation>
</comment>
<evidence type="ECO:0000256" key="12">
    <source>
        <dbReference type="SAM" id="SignalP"/>
    </source>
</evidence>
<sequence length="1211" mass="135678">MYIRVVMLLAFTAFCAEAQQCAMYGSCGKKSMFGGELPCPVTDSQFTAPVISDDIRQILVNLCGDEWKSIDNVCCTKDQVISLRDNLEKASPLIQSCPACVQNFNNLFCKFTCSPEQGSFVNVTDTAISQSNKVVVNELSVFMDDLWASSFYDSCKNVKFSATNGYAMDLLGGGAKNYSQFLKFLGDAKPLLGGSPFQINYKYETTDDFMNFNDTVYSCNDPEYKCACPDCEETCPILEPLKSNVCQIGGVSCYNIGIGTFLVILFIVSLLLSGAYTIGNDGIKISHPGDDPIDNEADFDSRVTEVGNNQNSESTPINTNSLNDKIAACGENISKIAILNPRTVISTAILAVISCFILLILFGKLETNPIKLWVSESSPQYQEKVYFDENFGPFYRTEQIFVVNETGPVLSYDTLKWWFQIENNITQTFPSSDNVTTYQDLCFRATDDSPCVIESFTQYFQGRLPEEASWKRALKTCTDSPVNCLPTFQQPLRTNLLFSEPEDVFNSNAFVVTLLVDDHSPRAFQWEYTLEKYLVYLREHAPDGLRISFSTEISLEKELNGNNDVIIVIISYLVMFSYTCFGLRRKNAPSGNHHRIMLGITGICIVVSSIICAAGILSVFGVKSTLIIAEVIPFLILAIGVDNIFLITEEYDRITLSQSLLETNERILMAVNNISPSIFMSFVCQAGCFLLAAFVPMPAVRNFALYSALADLNLIIFLIVYIAVLSMYEGKYTVLQPIASSANDREDDQPVTVQPTASVFVTRYLEFIDAYRRPLLFGFFTLFILSTICLPMLQLGLDQKLAVPQESYLIDYFNDIYTYFQAGPPVYFVVRGLDLTKRSEQVKVCGRFTKCNELSLANLLEQERKRSTIVEPVANWFDDYMMFLSPKLESCCRVKKNAHDEMCPPSWPSRRCDVCLAGQEYKYDMTGFPEGDSFIEYMKMWLSTPSDQCALAGEAPYSRSVVYNDTTVVSSVFRSAHKPLRSQHDFIEAYNDAVRIVKELQQGESALDVFAYSPFYIFFVQYATIVPMTIKLLSGAILLILIMSSILLESIKLGITLTSIVIMIMSSILFGMVIIGIDLNAVTLVNLVICVGLAVEFCIHIVRAYHIQQATTTTTTTTRGDKWTVMNKVMLTVGGSVFNGIAMTKFLGVCVLAFAQSKIFRIFYFGMWIILILVSSLHSFILLPLILSFSWNDLGYPWNLNTKKPIEETEQ</sequence>
<reference evidence="14 15" key="1">
    <citation type="submission" date="2017-04" db="EMBL/GenBank/DDBJ databases">
        <authorList>
            <person name="Afonso C.L."/>
            <person name="Miller P.J."/>
            <person name="Scott M.A."/>
            <person name="Spackman E."/>
            <person name="Goraichik I."/>
            <person name="Dimitrov K.M."/>
            <person name="Suarez D.L."/>
            <person name="Swayne D.E."/>
        </authorList>
    </citation>
    <scope>NUCLEOTIDE SEQUENCE [LARGE SCALE GENOMIC DNA]</scope>
</reference>
<dbReference type="PANTHER" id="PTHR45727">
    <property type="entry name" value="NPC INTRACELLULAR CHOLESTEROL TRANSPORTER 1"/>
    <property type="match status" value="1"/>
</dbReference>
<dbReference type="PANTHER" id="PTHR45727:SF2">
    <property type="entry name" value="NPC INTRACELLULAR CHOLESTEROL TRANSPORTER 1"/>
    <property type="match status" value="1"/>
</dbReference>
<dbReference type="InterPro" id="IPR053958">
    <property type="entry name" value="HMGCR/SNAP/NPC1-like_SSD"/>
</dbReference>
<feature type="transmembrane region" description="Helical" evidence="11">
    <location>
        <begin position="1055"/>
        <end position="1077"/>
    </location>
</feature>
<organism evidence="14 15">
    <name type="scientific">Maudiozyma saulgeensis</name>
    <dbReference type="NCBI Taxonomy" id="1789683"/>
    <lineage>
        <taxon>Eukaryota</taxon>
        <taxon>Fungi</taxon>
        <taxon>Dikarya</taxon>
        <taxon>Ascomycota</taxon>
        <taxon>Saccharomycotina</taxon>
        <taxon>Saccharomycetes</taxon>
        <taxon>Saccharomycetales</taxon>
        <taxon>Saccharomycetaceae</taxon>
        <taxon>Maudiozyma</taxon>
    </lineage>
</organism>
<dbReference type="GO" id="GO:0032934">
    <property type="term" value="F:sterol binding"/>
    <property type="evidence" value="ECO:0007669"/>
    <property type="project" value="TreeGrafter"/>
</dbReference>
<protein>
    <submittedName>
        <fullName evidence="14">Similar to Saccharomyces cerevisiae YPL006W NCR1 Vacuolar membrane protein that transits through the biosynthetic vacuolar protein sorting pathway, involved in sphingolipid metabolism</fullName>
    </submittedName>
</protein>
<keyword evidence="7" id="KW-0445">Lipid transport</keyword>
<dbReference type="STRING" id="1789683.A0A1X7QZY7"/>
<feature type="transmembrane region" description="Helical" evidence="11">
    <location>
        <begin position="703"/>
        <end position="724"/>
    </location>
</feature>
<name>A0A1X7QZY7_9SACH</name>
<keyword evidence="9" id="KW-1015">Disulfide bond</keyword>
<evidence type="ECO:0000256" key="3">
    <source>
        <dbReference type="ARBA" id="ARBA00022448"/>
    </source>
</evidence>
<dbReference type="InterPro" id="IPR000731">
    <property type="entry name" value="SSD"/>
</dbReference>
<dbReference type="AlphaFoldDB" id="A0A1X7QZY7"/>
<feature type="transmembrane region" description="Helical" evidence="11">
    <location>
        <begin position="667"/>
        <end position="697"/>
    </location>
</feature>
<dbReference type="SUPFAM" id="SSF82866">
    <property type="entry name" value="Multidrug efflux transporter AcrB transmembrane domain"/>
    <property type="match status" value="2"/>
</dbReference>
<evidence type="ECO:0000256" key="4">
    <source>
        <dbReference type="ARBA" id="ARBA00022692"/>
    </source>
</evidence>
<evidence type="ECO:0000256" key="8">
    <source>
        <dbReference type="ARBA" id="ARBA00023136"/>
    </source>
</evidence>
<comment type="similarity">
    <text evidence="2">Belongs to the patched family.</text>
</comment>
<dbReference type="Pfam" id="PF16414">
    <property type="entry name" value="NPC1_N"/>
    <property type="match status" value="1"/>
</dbReference>
<feature type="domain" description="SSD" evidence="13">
    <location>
        <begin position="564"/>
        <end position="727"/>
    </location>
</feature>
<dbReference type="FunFam" id="1.20.1640.10:FF:000029">
    <property type="entry name" value="Putative Patched sphingolipid transporter"/>
    <property type="match status" value="1"/>
</dbReference>
<keyword evidence="15" id="KW-1185">Reference proteome</keyword>
<evidence type="ECO:0000256" key="9">
    <source>
        <dbReference type="ARBA" id="ARBA00023157"/>
    </source>
</evidence>
<evidence type="ECO:0000256" key="1">
    <source>
        <dbReference type="ARBA" id="ARBA00004141"/>
    </source>
</evidence>
<feature type="transmembrane region" description="Helical" evidence="11">
    <location>
        <begin position="1162"/>
        <end position="1187"/>
    </location>
</feature>
<keyword evidence="8 11" id="KW-0472">Membrane</keyword>
<dbReference type="InterPro" id="IPR032190">
    <property type="entry name" value="NPC1_N"/>
</dbReference>
<feature type="transmembrane region" description="Helical" evidence="11">
    <location>
        <begin position="1083"/>
        <end position="1102"/>
    </location>
</feature>
<evidence type="ECO:0000256" key="10">
    <source>
        <dbReference type="ARBA" id="ARBA00023180"/>
    </source>
</evidence>
<accession>A0A1X7QZY7</accession>
<dbReference type="Gene3D" id="1.20.1640.10">
    <property type="entry name" value="Multidrug efflux transporter AcrB transmembrane domain"/>
    <property type="match status" value="2"/>
</dbReference>
<feature type="signal peptide" evidence="12">
    <location>
        <begin position="1"/>
        <end position="18"/>
    </location>
</feature>
<feature type="transmembrane region" description="Helical" evidence="11">
    <location>
        <begin position="343"/>
        <end position="362"/>
    </location>
</feature>
<dbReference type="Proteomes" id="UP000196158">
    <property type="component" value="Unassembled WGS sequence"/>
</dbReference>